<reference evidence="1 2" key="1">
    <citation type="journal article" date="2022" name="Res Sq">
        <title>Evolution of multicellular longitudinally dividing oral cavity symbionts (Neisseriaceae).</title>
        <authorList>
            <person name="Nyongesa S."/>
            <person name="Weber P."/>
            <person name="Bernet E."/>
            <person name="Pullido F."/>
            <person name="Nieckarz M."/>
            <person name="Delaby M."/>
            <person name="Nieves C."/>
            <person name="Viehboeck T."/>
            <person name="Krause N."/>
            <person name="Rivera-Millot A."/>
            <person name="Nakamura A."/>
            <person name="Vischer N."/>
            <person name="VanNieuwenhze M."/>
            <person name="Brun Y."/>
            <person name="Cava F."/>
            <person name="Bulgheresi S."/>
            <person name="Veyrier F."/>
        </authorList>
    </citation>
    <scope>NUCLEOTIDE SEQUENCE [LARGE SCALE GENOMIC DNA]</scope>
    <source>
        <strain evidence="1 2">SN4</strain>
    </source>
</reference>
<keyword evidence="2" id="KW-1185">Reference proteome</keyword>
<dbReference type="Proteomes" id="UP000832011">
    <property type="component" value="Chromosome"/>
</dbReference>
<accession>A0ABY4E0T9</accession>
<name>A0ABY4E0T9_9NEIS</name>
<gene>
    <name evidence="1" type="ORF">LVJ82_17150</name>
</gene>
<evidence type="ECO:0000313" key="1">
    <source>
        <dbReference type="EMBL" id="UOO89147.1"/>
    </source>
</evidence>
<proteinExistence type="predicted"/>
<organism evidence="1 2">
    <name type="scientific">Vitreoscilla massiliensis</name>
    <dbReference type="NCBI Taxonomy" id="1689272"/>
    <lineage>
        <taxon>Bacteria</taxon>
        <taxon>Pseudomonadati</taxon>
        <taxon>Pseudomonadota</taxon>
        <taxon>Betaproteobacteria</taxon>
        <taxon>Neisseriales</taxon>
        <taxon>Neisseriaceae</taxon>
        <taxon>Vitreoscilla</taxon>
    </lineage>
</organism>
<sequence length="103" mass="11801">MNESIIQSDLSKQILEKLAKIEESSQKGWLSTLTEQSSILLNTEEIALLTGHSYHHAYKEIVSHPDFPSPVKITNKTKPTRRAPARRWIAGEVIRYLRNKSMN</sequence>
<evidence type="ECO:0000313" key="2">
    <source>
        <dbReference type="Proteomes" id="UP000832011"/>
    </source>
</evidence>
<protein>
    <recommendedName>
        <fullName evidence="3">Transcriptional regulator</fullName>
    </recommendedName>
</protein>
<evidence type="ECO:0008006" key="3">
    <source>
        <dbReference type="Google" id="ProtNLM"/>
    </source>
</evidence>
<dbReference type="EMBL" id="CP091511">
    <property type="protein sequence ID" value="UOO89147.1"/>
    <property type="molecule type" value="Genomic_DNA"/>
</dbReference>
<dbReference type="RefSeq" id="WP_058356851.1">
    <property type="nucleotide sequence ID" value="NZ_CABKVG010000010.1"/>
</dbReference>